<feature type="compositionally biased region" description="Pro residues" evidence="1">
    <location>
        <begin position="42"/>
        <end position="52"/>
    </location>
</feature>
<dbReference type="EMBL" id="BRXW01000016">
    <property type="protein sequence ID" value="GMH99870.1"/>
    <property type="molecule type" value="Genomic_DNA"/>
</dbReference>
<evidence type="ECO:0000256" key="1">
    <source>
        <dbReference type="SAM" id="MobiDB-lite"/>
    </source>
</evidence>
<name>A0A9W7C566_9STRA</name>
<evidence type="ECO:0000313" key="3">
    <source>
        <dbReference type="Proteomes" id="UP001165122"/>
    </source>
</evidence>
<organism evidence="2 3">
    <name type="scientific">Triparma laevis f. longispina</name>
    <dbReference type="NCBI Taxonomy" id="1714387"/>
    <lineage>
        <taxon>Eukaryota</taxon>
        <taxon>Sar</taxon>
        <taxon>Stramenopiles</taxon>
        <taxon>Ochrophyta</taxon>
        <taxon>Bolidophyceae</taxon>
        <taxon>Parmales</taxon>
        <taxon>Triparmaceae</taxon>
        <taxon>Triparma</taxon>
    </lineage>
</organism>
<comment type="caution">
    <text evidence="2">The sequence shown here is derived from an EMBL/GenBank/DDBJ whole genome shotgun (WGS) entry which is preliminary data.</text>
</comment>
<protein>
    <submittedName>
        <fullName evidence="2">Uncharacterized protein</fullName>
    </submittedName>
</protein>
<reference evidence="3" key="1">
    <citation type="journal article" date="2023" name="Commun. Biol.">
        <title>Genome analysis of Parmales, the sister group of diatoms, reveals the evolutionary specialization of diatoms from phago-mixotrophs to photoautotrophs.</title>
        <authorList>
            <person name="Ban H."/>
            <person name="Sato S."/>
            <person name="Yoshikawa S."/>
            <person name="Yamada K."/>
            <person name="Nakamura Y."/>
            <person name="Ichinomiya M."/>
            <person name="Sato N."/>
            <person name="Blanc-Mathieu R."/>
            <person name="Endo H."/>
            <person name="Kuwata A."/>
            <person name="Ogata H."/>
        </authorList>
    </citation>
    <scope>NUCLEOTIDE SEQUENCE [LARGE SCALE GENOMIC DNA]</scope>
    <source>
        <strain evidence="3">NIES 3700</strain>
    </source>
</reference>
<accession>A0A9W7C566</accession>
<dbReference type="OrthoDB" id="193078at2759"/>
<keyword evidence="3" id="KW-1185">Reference proteome</keyword>
<gene>
    <name evidence="2" type="ORF">TrLO_g759</name>
</gene>
<proteinExistence type="predicted"/>
<dbReference type="AlphaFoldDB" id="A0A9W7C566"/>
<evidence type="ECO:0000313" key="2">
    <source>
        <dbReference type="EMBL" id="GMH99870.1"/>
    </source>
</evidence>
<sequence>MLILHSLRFRTSNPAAVHCSSAPSSAPSSPPASPQNVTKSLPPSPPPSPPPSLSDGREARALIYKTTADDSGSDYASESDVEPDVEPLPPKKFTKHDPFEFLLNSEPSPLLSSPHVLKTVKNSTPIWRTFLSSLKSGNAFHTSLTLLPETGKFMRLYGSVNEYTLGVIFELPTTEYESETFSDTKLLTSYCWASGYSAKTEFNLTSRGELFNGRGDNLVSISELIKQNEAFSSSIPSSVPIKLHGRDTSTPMSSVPFNEIYIRISGTPPYNLLNGLGPPIGIFSRSSCYCDLVELLKKREVFEEEGLRLFFIRHEDGVRELGGRGEVELLKVRSRRMERFERNVLDDDIFKT</sequence>
<feature type="region of interest" description="Disordered" evidence="1">
    <location>
        <begin position="17"/>
        <end position="90"/>
    </location>
</feature>
<dbReference type="Proteomes" id="UP001165122">
    <property type="component" value="Unassembled WGS sequence"/>
</dbReference>